<evidence type="ECO:0000256" key="3">
    <source>
        <dbReference type="HAMAP-Rule" id="MF_01151"/>
    </source>
</evidence>
<evidence type="ECO:0000256" key="1">
    <source>
        <dbReference type="ARBA" id="ARBA00009054"/>
    </source>
</evidence>
<comment type="function">
    <text evidence="3 4">Participates actively in the response to hyperosmotic and heat shock by preventing the aggregation of stress-denatured proteins, in association with DnaK and GrpE. It is the nucleotide exchange factor for DnaK and may function as a thermosensor. Unfolded proteins bind initially to DnaJ; upon interaction with the DnaJ-bound protein, DnaK hydrolyzes its bound ATP, resulting in the formation of a stable complex. GrpE releases ADP from DnaK; ATP binding to DnaK triggers the release of the substrate protein, thus completing the reaction cycle. Several rounds of ATP-dependent interactions between DnaJ, DnaK and GrpE are required for fully efficient folding.</text>
</comment>
<feature type="compositionally biased region" description="Polar residues" evidence="6">
    <location>
        <begin position="24"/>
        <end position="44"/>
    </location>
</feature>
<dbReference type="EMBL" id="JACXZA010000001">
    <property type="protein sequence ID" value="MBD3917919.1"/>
    <property type="molecule type" value="Genomic_DNA"/>
</dbReference>
<comment type="subcellular location">
    <subcellularLocation>
        <location evidence="3">Cytoplasm</location>
    </subcellularLocation>
</comment>
<dbReference type="PANTHER" id="PTHR21237:SF23">
    <property type="entry name" value="GRPE PROTEIN HOMOLOG, MITOCHONDRIAL"/>
    <property type="match status" value="1"/>
</dbReference>
<accession>A0ABR8MPJ6</accession>
<name>A0ABR8MPJ6_9BACL</name>
<gene>
    <name evidence="3 7" type="primary">grpE</name>
    <name evidence="7" type="ORF">H8B09_04070</name>
</gene>
<dbReference type="Gene3D" id="3.90.20.20">
    <property type="match status" value="1"/>
</dbReference>
<sequence length="193" mass="21985">MSANDQTMEEQPTVTNIENEEQQTHTNESAAEQDSEQQAGQSASDARIAELERQVEEHQQRYLRAQADFDNFRRRTTKEREELAQYATMKLITQLLPVVDNFERAISAAKQNNDFEALSKGVDMVSRQFNQVLEQEGLKPMAAVGEPFNPEFHQAVMQEQSADHEEGIVLEELQKGYMLKDKVIRPAMVKVSG</sequence>
<keyword evidence="8" id="KW-1185">Reference proteome</keyword>
<keyword evidence="3 4" id="KW-0346">Stress response</keyword>
<feature type="region of interest" description="Disordered" evidence="6">
    <location>
        <begin position="1"/>
        <end position="58"/>
    </location>
</feature>
<evidence type="ECO:0000256" key="2">
    <source>
        <dbReference type="ARBA" id="ARBA00023186"/>
    </source>
</evidence>
<evidence type="ECO:0000313" key="7">
    <source>
        <dbReference type="EMBL" id="MBD3917919.1"/>
    </source>
</evidence>
<comment type="caution">
    <text evidence="7">The sequence shown here is derived from an EMBL/GenBank/DDBJ whole genome shotgun (WGS) entry which is preliminary data.</text>
</comment>
<dbReference type="RefSeq" id="WP_191202173.1">
    <property type="nucleotide sequence ID" value="NZ_JACXZA010000001.1"/>
</dbReference>
<dbReference type="SUPFAM" id="SSF58014">
    <property type="entry name" value="Coiled-coil domain of nucleotide exchange factor GrpE"/>
    <property type="match status" value="1"/>
</dbReference>
<dbReference type="Pfam" id="PF01025">
    <property type="entry name" value="GrpE"/>
    <property type="match status" value="1"/>
</dbReference>
<reference evidence="7 8" key="1">
    <citation type="submission" date="2020-09" db="EMBL/GenBank/DDBJ databases">
        <title>Paenibacillus sp. strain PR3 16S rRNA gene Genome sequencing and assembly.</title>
        <authorList>
            <person name="Kim J."/>
        </authorList>
    </citation>
    <scope>NUCLEOTIDE SEQUENCE [LARGE SCALE GENOMIC DNA]</scope>
    <source>
        <strain evidence="7 8">PR3</strain>
    </source>
</reference>
<dbReference type="CDD" id="cd00446">
    <property type="entry name" value="GrpE"/>
    <property type="match status" value="1"/>
</dbReference>
<dbReference type="HAMAP" id="MF_01151">
    <property type="entry name" value="GrpE"/>
    <property type="match status" value="1"/>
</dbReference>
<evidence type="ECO:0000313" key="8">
    <source>
        <dbReference type="Proteomes" id="UP000609346"/>
    </source>
</evidence>
<dbReference type="Proteomes" id="UP000609346">
    <property type="component" value="Unassembled WGS sequence"/>
</dbReference>
<feature type="compositionally biased region" description="Basic and acidic residues" evidence="6">
    <location>
        <begin position="47"/>
        <end position="58"/>
    </location>
</feature>
<comment type="subunit">
    <text evidence="3">Homodimer.</text>
</comment>
<evidence type="ECO:0000256" key="4">
    <source>
        <dbReference type="RuleBase" id="RU000639"/>
    </source>
</evidence>
<evidence type="ECO:0000256" key="5">
    <source>
        <dbReference type="RuleBase" id="RU004478"/>
    </source>
</evidence>
<dbReference type="PRINTS" id="PR00773">
    <property type="entry name" value="GRPEPROTEIN"/>
</dbReference>
<dbReference type="InterPro" id="IPR009012">
    <property type="entry name" value="GrpE_head"/>
</dbReference>
<keyword evidence="3" id="KW-0963">Cytoplasm</keyword>
<proteinExistence type="inferred from homology"/>
<comment type="similarity">
    <text evidence="1 3 5">Belongs to the GrpE family.</text>
</comment>
<organism evidence="7 8">
    <name type="scientific">Paenibacillus terricola</name>
    <dbReference type="NCBI Taxonomy" id="2763503"/>
    <lineage>
        <taxon>Bacteria</taxon>
        <taxon>Bacillati</taxon>
        <taxon>Bacillota</taxon>
        <taxon>Bacilli</taxon>
        <taxon>Bacillales</taxon>
        <taxon>Paenibacillaceae</taxon>
        <taxon>Paenibacillus</taxon>
    </lineage>
</organism>
<evidence type="ECO:0000256" key="6">
    <source>
        <dbReference type="SAM" id="MobiDB-lite"/>
    </source>
</evidence>
<dbReference type="InterPro" id="IPR013805">
    <property type="entry name" value="GrpE_CC"/>
</dbReference>
<feature type="compositionally biased region" description="Polar residues" evidence="6">
    <location>
        <begin position="1"/>
        <end position="17"/>
    </location>
</feature>
<protein>
    <recommendedName>
        <fullName evidence="3 4">Protein GrpE</fullName>
    </recommendedName>
    <alternativeName>
        <fullName evidence="3">HSP-70 cofactor</fullName>
    </alternativeName>
</protein>
<dbReference type="Gene3D" id="2.30.22.10">
    <property type="entry name" value="Head domain of nucleotide exchange factor GrpE"/>
    <property type="match status" value="1"/>
</dbReference>
<dbReference type="PANTHER" id="PTHR21237">
    <property type="entry name" value="GRPE PROTEIN"/>
    <property type="match status" value="1"/>
</dbReference>
<dbReference type="PROSITE" id="PS01071">
    <property type="entry name" value="GRPE"/>
    <property type="match status" value="1"/>
</dbReference>
<dbReference type="NCBIfam" id="NF010738">
    <property type="entry name" value="PRK14140.1"/>
    <property type="match status" value="1"/>
</dbReference>
<dbReference type="SUPFAM" id="SSF51064">
    <property type="entry name" value="Head domain of nucleotide exchange factor GrpE"/>
    <property type="match status" value="1"/>
</dbReference>
<dbReference type="InterPro" id="IPR000740">
    <property type="entry name" value="GrpE"/>
</dbReference>
<keyword evidence="2 3" id="KW-0143">Chaperone</keyword>